<gene>
    <name evidence="3" type="ORF">PG915_22980</name>
</gene>
<proteinExistence type="predicted"/>
<dbReference type="KEGG" id="vck:PG915_22980"/>
<dbReference type="Pfam" id="PF01266">
    <property type="entry name" value="DAO"/>
    <property type="match status" value="1"/>
</dbReference>
<dbReference type="AlphaFoldDB" id="A0AAU8BNA5"/>
<protein>
    <submittedName>
        <fullName evidence="3">FAD-dependent oxidoreductase</fullName>
        <ecNumber evidence="3">1.-.-.-</ecNumber>
    </submittedName>
</protein>
<feature type="domain" description="FAD dependent oxidoreductase" evidence="2">
    <location>
        <begin position="13"/>
        <end position="46"/>
    </location>
</feature>
<keyword evidence="1 3" id="KW-0560">Oxidoreductase</keyword>
<evidence type="ECO:0000256" key="1">
    <source>
        <dbReference type="ARBA" id="ARBA00023002"/>
    </source>
</evidence>
<dbReference type="EC" id="1.-.-.-" evidence="3"/>
<dbReference type="GO" id="GO:0016491">
    <property type="term" value="F:oxidoreductase activity"/>
    <property type="evidence" value="ECO:0007669"/>
    <property type="project" value="UniProtKB-KW"/>
</dbReference>
<sequence>MSQEFPEMQSRQRVAIIGGGVAGSTVALYLAKQGIDVTVYEKNQRLVSGPPICHLHAGGNLYREISEQHCLELLRQSIEFVRFFPSVVNVRPTVIAVPRGDEGKPEALLPRLNVLRDAYKKLVELDADNQVLGKPDDYFHEFDRQTLNELSKRQPPEAPQTLEEWLIPFAKHTDLDKLKFPVYVVQEYGLSLFRVASSVELWSQQIANLHIRTGANIEQIRELEDRYELELAAGQTESFDFVINACGFRTGTIDDKLEKPRQRLVEFKAAYVTKWVKHQHEKWPEVIFHGQRGTPQGMAQLTPYPGGYFQLHGMTKSITLFENGLVQSGGNTSQPQLPQHLVDKIDNGWPEQVQTSRSQSAIQHLAQYVPEFVSAEPAGKPLYGAQQIPGLEPSLRSADVSFDGERYARLEIVKASSALIAAKKIMSRWFVNQPFNVSTTLALKPLDVELVAKQIARDRGYPESLAVAY</sequence>
<dbReference type="InterPro" id="IPR006076">
    <property type="entry name" value="FAD-dep_OxRdtase"/>
</dbReference>
<reference evidence="3" key="1">
    <citation type="submission" date="2023-01" db="EMBL/GenBank/DDBJ databases">
        <title>Vibrio sp. CB1-14 genome sequencing.</title>
        <authorList>
            <person name="Otstavnykh N."/>
            <person name="Isaeva M."/>
            <person name="Meleshko D."/>
        </authorList>
    </citation>
    <scope>NUCLEOTIDE SEQUENCE</scope>
    <source>
        <strain evidence="3">CB1-14</strain>
    </source>
</reference>
<organism evidence="3">
    <name type="scientific">Vibrio chaetopteri</name>
    <dbReference type="NCBI Taxonomy" id="3016528"/>
    <lineage>
        <taxon>Bacteria</taxon>
        <taxon>Pseudomonadati</taxon>
        <taxon>Pseudomonadota</taxon>
        <taxon>Gammaproteobacteria</taxon>
        <taxon>Vibrionales</taxon>
        <taxon>Vibrionaceae</taxon>
        <taxon>Vibrio</taxon>
    </lineage>
</organism>
<dbReference type="EMBL" id="CP115921">
    <property type="protein sequence ID" value="XCD18142.1"/>
    <property type="molecule type" value="Genomic_DNA"/>
</dbReference>
<name>A0AAU8BNA5_9VIBR</name>
<dbReference type="RefSeq" id="WP_353499290.1">
    <property type="nucleotide sequence ID" value="NZ_CP115921.1"/>
</dbReference>
<evidence type="ECO:0000313" key="3">
    <source>
        <dbReference type="EMBL" id="XCD18142.1"/>
    </source>
</evidence>
<dbReference type="SUPFAM" id="SSF51905">
    <property type="entry name" value="FAD/NAD(P)-binding domain"/>
    <property type="match status" value="1"/>
</dbReference>
<evidence type="ECO:0000259" key="2">
    <source>
        <dbReference type="Pfam" id="PF01266"/>
    </source>
</evidence>
<dbReference type="Gene3D" id="3.50.50.60">
    <property type="entry name" value="FAD/NAD(P)-binding domain"/>
    <property type="match status" value="1"/>
</dbReference>
<dbReference type="InterPro" id="IPR036188">
    <property type="entry name" value="FAD/NAD-bd_sf"/>
</dbReference>
<accession>A0AAU8BNA5</accession>
<dbReference type="GO" id="GO:0005737">
    <property type="term" value="C:cytoplasm"/>
    <property type="evidence" value="ECO:0007669"/>
    <property type="project" value="TreeGrafter"/>
</dbReference>
<dbReference type="PANTHER" id="PTHR13847">
    <property type="entry name" value="SARCOSINE DEHYDROGENASE-RELATED"/>
    <property type="match status" value="1"/>
</dbReference>